<protein>
    <recommendedName>
        <fullName evidence="4">SH3 domain-containing protein</fullName>
    </recommendedName>
</protein>
<feature type="domain" description="SH3" evidence="4">
    <location>
        <begin position="76"/>
        <end position="135"/>
    </location>
</feature>
<feature type="region of interest" description="Disordered" evidence="3">
    <location>
        <begin position="158"/>
        <end position="208"/>
    </location>
</feature>
<dbReference type="PRINTS" id="PR00452">
    <property type="entry name" value="SH3DOMAIN"/>
</dbReference>
<gene>
    <name evidence="5" type="ORF">KUCA_T00005442001</name>
</gene>
<proteinExistence type="predicted"/>
<organism evidence="5 6">
    <name type="scientific">Kuraishia capsulata CBS 1993</name>
    <dbReference type="NCBI Taxonomy" id="1382522"/>
    <lineage>
        <taxon>Eukaryota</taxon>
        <taxon>Fungi</taxon>
        <taxon>Dikarya</taxon>
        <taxon>Ascomycota</taxon>
        <taxon>Saccharomycotina</taxon>
        <taxon>Pichiomycetes</taxon>
        <taxon>Pichiales</taxon>
        <taxon>Pichiaceae</taxon>
        <taxon>Kuraishia</taxon>
    </lineage>
</organism>
<reference evidence="5" key="1">
    <citation type="submission" date="2013-12" db="EMBL/GenBank/DDBJ databases">
        <authorList>
            <person name="Genoscope - CEA"/>
        </authorList>
    </citation>
    <scope>NUCLEOTIDE SEQUENCE</scope>
    <source>
        <strain evidence="5">CBS 1993</strain>
    </source>
</reference>
<accession>W6MRW7</accession>
<evidence type="ECO:0000256" key="2">
    <source>
        <dbReference type="PROSITE-ProRule" id="PRU00192"/>
    </source>
</evidence>
<reference evidence="5" key="2">
    <citation type="submission" date="2014-02" db="EMBL/GenBank/DDBJ databases">
        <title>Complete DNA sequence of /Kuraishia capsulata/ illustrates novel genomic features among budding yeasts (/Saccharomycotina/).</title>
        <authorList>
            <person name="Morales L."/>
            <person name="Noel B."/>
            <person name="Porcel B."/>
            <person name="Marcet-Houben M."/>
            <person name="Hullo M-F."/>
            <person name="Sacerdot C."/>
            <person name="Tekaia F."/>
            <person name="Leh-Louis V."/>
            <person name="Despons L."/>
            <person name="Khanna V."/>
            <person name="Aury J-M."/>
            <person name="Barbe V."/>
            <person name="Couloux A."/>
            <person name="Labadie K."/>
            <person name="Pelletier E."/>
            <person name="Souciet J-L."/>
            <person name="Boekhout T."/>
            <person name="Gabaldon T."/>
            <person name="Wincker P."/>
            <person name="Dujon B."/>
        </authorList>
    </citation>
    <scope>NUCLEOTIDE SEQUENCE</scope>
    <source>
        <strain evidence="5">CBS 1993</strain>
    </source>
</reference>
<evidence type="ECO:0000313" key="6">
    <source>
        <dbReference type="Proteomes" id="UP000019384"/>
    </source>
</evidence>
<feature type="region of interest" description="Disordered" evidence="3">
    <location>
        <begin position="49"/>
        <end position="77"/>
    </location>
</feature>
<evidence type="ECO:0000256" key="3">
    <source>
        <dbReference type="SAM" id="MobiDB-lite"/>
    </source>
</evidence>
<dbReference type="Pfam" id="PF00018">
    <property type="entry name" value="SH3_1"/>
    <property type="match status" value="1"/>
</dbReference>
<keyword evidence="6" id="KW-1185">Reference proteome</keyword>
<keyword evidence="1 2" id="KW-0728">SH3 domain</keyword>
<dbReference type="Gene3D" id="2.30.30.40">
    <property type="entry name" value="SH3 Domains"/>
    <property type="match status" value="1"/>
</dbReference>
<evidence type="ECO:0000256" key="1">
    <source>
        <dbReference type="ARBA" id="ARBA00022443"/>
    </source>
</evidence>
<feature type="compositionally biased region" description="Low complexity" evidence="3">
    <location>
        <begin position="178"/>
        <end position="189"/>
    </location>
</feature>
<dbReference type="PROSITE" id="PS50002">
    <property type="entry name" value="SH3"/>
    <property type="match status" value="1"/>
</dbReference>
<dbReference type="AlphaFoldDB" id="W6MRW7"/>
<dbReference type="PANTHER" id="PTHR45929:SF7">
    <property type="entry name" value="LAS SEVENTEEN-BINDING PROTEIN 1"/>
    <property type="match status" value="1"/>
</dbReference>
<sequence>MGSAPYVMEQGINHGNLLTFDQELEFLRDSNVITDGLFSQIAESIPNRYSDGMAPADVRSQAGGAQSAAPQPQSQNHEELAEALYDYRPSQPEDLELHVGEKVKVLEKVSANWWKGSVGSRTGMFPANYVRLLGGNPYSQGPVQTAPQGQMYVPPLYPQQQQQQQQAPFPPTSTNYYQQQPVQQQAPQHQEQEQHQQQGNPNFKQQHPHISKFSSKLGNAAIFGAGATIGSDIINSIF</sequence>
<evidence type="ECO:0000313" key="5">
    <source>
        <dbReference type="EMBL" id="CDK29454.1"/>
    </source>
</evidence>
<dbReference type="CDD" id="cd00174">
    <property type="entry name" value="SH3"/>
    <property type="match status" value="1"/>
</dbReference>
<dbReference type="GeneID" id="34522827"/>
<evidence type="ECO:0000259" key="4">
    <source>
        <dbReference type="PROSITE" id="PS50002"/>
    </source>
</evidence>
<feature type="compositionally biased region" description="Low complexity" evidence="3">
    <location>
        <begin position="60"/>
        <end position="75"/>
    </location>
</feature>
<dbReference type="OrthoDB" id="6250593at2759"/>
<dbReference type="SMART" id="SM00326">
    <property type="entry name" value="SH3"/>
    <property type="match status" value="1"/>
</dbReference>
<name>W6MRW7_9ASCO</name>
<dbReference type="HOGENOM" id="CLU_064525_2_0_1"/>
<dbReference type="InterPro" id="IPR050670">
    <property type="entry name" value="STAM"/>
</dbReference>
<dbReference type="EMBL" id="HG793130">
    <property type="protein sequence ID" value="CDK29454.1"/>
    <property type="molecule type" value="Genomic_DNA"/>
</dbReference>
<dbReference type="InterPro" id="IPR001452">
    <property type="entry name" value="SH3_domain"/>
</dbReference>
<dbReference type="InterPro" id="IPR036028">
    <property type="entry name" value="SH3-like_dom_sf"/>
</dbReference>
<dbReference type="PANTHER" id="PTHR45929">
    <property type="entry name" value="JAK PATHWAY SIGNAL TRANSDUCTION ADAPTOR MOLECULE"/>
    <property type="match status" value="1"/>
</dbReference>
<dbReference type="PRINTS" id="PR01887">
    <property type="entry name" value="SPECTRNALPHA"/>
</dbReference>
<dbReference type="STRING" id="1382522.W6MRW7"/>
<dbReference type="RefSeq" id="XP_022461439.1">
    <property type="nucleotide sequence ID" value="XM_022600637.1"/>
</dbReference>
<dbReference type="Proteomes" id="UP000019384">
    <property type="component" value="Unassembled WGS sequence"/>
</dbReference>
<dbReference type="SUPFAM" id="SSF50044">
    <property type="entry name" value="SH3-domain"/>
    <property type="match status" value="1"/>
</dbReference>